<dbReference type="InterPro" id="IPR025511">
    <property type="entry name" value="DUF4398"/>
</dbReference>
<reference evidence="4" key="1">
    <citation type="submission" date="2017-11" db="EMBL/GenBank/DDBJ databases">
        <authorList>
            <person name="Watanabe M."/>
            <person name="Kojima H."/>
        </authorList>
    </citation>
    <scope>NUCLEOTIDE SEQUENCE [LARGE SCALE GENOMIC DNA]</scope>
    <source>
        <strain evidence="4">Tokyo 01</strain>
    </source>
</reference>
<dbReference type="RefSeq" id="WP_124330115.1">
    <property type="nucleotide sequence ID" value="NZ_BEXT01000001.1"/>
</dbReference>
<comment type="caution">
    <text evidence="3">The sequence shown here is derived from an EMBL/GenBank/DDBJ whole genome shotgun (WGS) entry which is preliminary data.</text>
</comment>
<dbReference type="EMBL" id="BEXT01000001">
    <property type="protein sequence ID" value="GBC62993.1"/>
    <property type="molecule type" value="Genomic_DNA"/>
</dbReference>
<reference evidence="4" key="2">
    <citation type="submission" date="2019-01" db="EMBL/GenBank/DDBJ databases">
        <title>Genome sequence of Desulfonema ishimotonii strain Tokyo 01.</title>
        <authorList>
            <person name="Fukui M."/>
        </authorList>
    </citation>
    <scope>NUCLEOTIDE SEQUENCE [LARGE SCALE GENOMIC DNA]</scope>
    <source>
        <strain evidence="4">Tokyo 01</strain>
    </source>
</reference>
<evidence type="ECO:0000259" key="2">
    <source>
        <dbReference type="Pfam" id="PF14346"/>
    </source>
</evidence>
<feature type="domain" description="DUF4398" evidence="2">
    <location>
        <begin position="35"/>
        <end position="109"/>
    </location>
</feature>
<accession>A0A401G1C9</accession>
<dbReference type="Pfam" id="PF14346">
    <property type="entry name" value="DUF4398"/>
    <property type="match status" value="1"/>
</dbReference>
<keyword evidence="4" id="KW-1185">Reference proteome</keyword>
<sequence length="128" mass="14243">MPEFQIIRCARVIWVLGLLLMAGCASQAIGPVKQNISQAETMISRAVQSGAEEYAPLELKLAEEKLQEARAALEAEETDVASQKAEEAMMKAKLAEARARTEKARTRVRDEQKDVELLRNESGRTRSE</sequence>
<feature type="region of interest" description="Disordered" evidence="1">
    <location>
        <begin position="96"/>
        <end position="128"/>
    </location>
</feature>
<organism evidence="3 4">
    <name type="scientific">Desulfonema ishimotonii</name>
    <dbReference type="NCBI Taxonomy" id="45657"/>
    <lineage>
        <taxon>Bacteria</taxon>
        <taxon>Pseudomonadati</taxon>
        <taxon>Thermodesulfobacteriota</taxon>
        <taxon>Desulfobacteria</taxon>
        <taxon>Desulfobacterales</taxon>
        <taxon>Desulfococcaceae</taxon>
        <taxon>Desulfonema</taxon>
    </lineage>
</organism>
<protein>
    <submittedName>
        <fullName evidence="3">DUF4398 domain-containing protein</fullName>
    </submittedName>
</protein>
<evidence type="ECO:0000313" key="4">
    <source>
        <dbReference type="Proteomes" id="UP000288096"/>
    </source>
</evidence>
<gene>
    <name evidence="3" type="ORF">DENIS_3982</name>
</gene>
<dbReference type="Proteomes" id="UP000288096">
    <property type="component" value="Unassembled WGS sequence"/>
</dbReference>
<proteinExistence type="predicted"/>
<evidence type="ECO:0000256" key="1">
    <source>
        <dbReference type="SAM" id="MobiDB-lite"/>
    </source>
</evidence>
<dbReference type="AlphaFoldDB" id="A0A401G1C9"/>
<name>A0A401G1C9_9BACT</name>
<dbReference type="Gene3D" id="1.20.1270.390">
    <property type="match status" value="1"/>
</dbReference>
<evidence type="ECO:0000313" key="3">
    <source>
        <dbReference type="EMBL" id="GBC62993.1"/>
    </source>
</evidence>